<evidence type="ECO:0000313" key="11">
    <source>
        <dbReference type="Proteomes" id="UP000178771"/>
    </source>
</evidence>
<keyword evidence="5 7" id="KW-1133">Transmembrane helix</keyword>
<feature type="transmembrane region" description="Helical" evidence="7">
    <location>
        <begin position="12"/>
        <end position="32"/>
    </location>
</feature>
<comment type="similarity">
    <text evidence="2">Belongs to the MscS (TC 1.A.23) family.</text>
</comment>
<dbReference type="EMBL" id="MEVH01000020">
    <property type="protein sequence ID" value="OGC51536.1"/>
    <property type="molecule type" value="Genomic_DNA"/>
</dbReference>
<dbReference type="STRING" id="1802624.A2982_02930"/>
<dbReference type="Pfam" id="PF00924">
    <property type="entry name" value="MS_channel_2nd"/>
    <property type="match status" value="1"/>
</dbReference>
<evidence type="ECO:0000256" key="3">
    <source>
        <dbReference type="ARBA" id="ARBA00022475"/>
    </source>
</evidence>
<name>A0A1F4V2T5_UNCKA</name>
<dbReference type="Gene3D" id="1.10.287.1260">
    <property type="match status" value="1"/>
</dbReference>
<dbReference type="GO" id="GO:0008381">
    <property type="term" value="F:mechanosensitive monoatomic ion channel activity"/>
    <property type="evidence" value="ECO:0007669"/>
    <property type="project" value="InterPro"/>
</dbReference>
<evidence type="ECO:0000256" key="2">
    <source>
        <dbReference type="ARBA" id="ARBA00008017"/>
    </source>
</evidence>
<feature type="transmembrane region" description="Helical" evidence="7">
    <location>
        <begin position="89"/>
        <end position="111"/>
    </location>
</feature>
<organism evidence="10 11">
    <name type="scientific">candidate division WWE3 bacterium RIFCSPLOWO2_01_FULL_39_13</name>
    <dbReference type="NCBI Taxonomy" id="1802624"/>
    <lineage>
        <taxon>Bacteria</taxon>
        <taxon>Katanobacteria</taxon>
    </lineage>
</organism>
<evidence type="ECO:0000313" key="10">
    <source>
        <dbReference type="EMBL" id="OGC51536.1"/>
    </source>
</evidence>
<dbReference type="InterPro" id="IPR006685">
    <property type="entry name" value="MscS_channel_2nd"/>
</dbReference>
<feature type="domain" description="Mechanosensitive ion channel MscS" evidence="8">
    <location>
        <begin position="109"/>
        <end position="166"/>
    </location>
</feature>
<evidence type="ECO:0000259" key="9">
    <source>
        <dbReference type="Pfam" id="PF21088"/>
    </source>
</evidence>
<keyword evidence="3" id="KW-1003">Cell membrane</keyword>
<dbReference type="InterPro" id="IPR049142">
    <property type="entry name" value="MS_channel_1st"/>
</dbReference>
<proteinExistence type="inferred from homology"/>
<dbReference type="SUPFAM" id="SSF50182">
    <property type="entry name" value="Sm-like ribonucleoproteins"/>
    <property type="match status" value="1"/>
</dbReference>
<dbReference type="Proteomes" id="UP000178771">
    <property type="component" value="Unassembled WGS sequence"/>
</dbReference>
<dbReference type="Pfam" id="PF21088">
    <property type="entry name" value="MS_channel_1st"/>
    <property type="match status" value="1"/>
</dbReference>
<dbReference type="PANTHER" id="PTHR30460">
    <property type="entry name" value="MODERATE CONDUCTANCE MECHANOSENSITIVE CHANNEL YBIO"/>
    <property type="match status" value="1"/>
</dbReference>
<dbReference type="InterPro" id="IPR045276">
    <property type="entry name" value="YbiO_bact"/>
</dbReference>
<dbReference type="AlphaFoldDB" id="A0A1F4V2T5"/>
<gene>
    <name evidence="10" type="ORF">A2982_02930</name>
</gene>
<feature type="transmembrane region" description="Helical" evidence="7">
    <location>
        <begin position="60"/>
        <end position="83"/>
    </location>
</feature>
<dbReference type="InterPro" id="IPR023408">
    <property type="entry name" value="MscS_beta-dom_sf"/>
</dbReference>
<reference evidence="10 11" key="1">
    <citation type="journal article" date="2016" name="Nat. Commun.">
        <title>Thousands of microbial genomes shed light on interconnected biogeochemical processes in an aquifer system.</title>
        <authorList>
            <person name="Anantharaman K."/>
            <person name="Brown C.T."/>
            <person name="Hug L.A."/>
            <person name="Sharon I."/>
            <person name="Castelle C.J."/>
            <person name="Probst A.J."/>
            <person name="Thomas B.C."/>
            <person name="Singh A."/>
            <person name="Wilkins M.J."/>
            <person name="Karaoz U."/>
            <person name="Brodie E.L."/>
            <person name="Williams K.H."/>
            <person name="Hubbard S.S."/>
            <person name="Banfield J.F."/>
        </authorList>
    </citation>
    <scope>NUCLEOTIDE SEQUENCE [LARGE SCALE GENOMIC DNA]</scope>
</reference>
<dbReference type="InterPro" id="IPR010920">
    <property type="entry name" value="LSM_dom_sf"/>
</dbReference>
<evidence type="ECO:0000256" key="4">
    <source>
        <dbReference type="ARBA" id="ARBA00022692"/>
    </source>
</evidence>
<dbReference type="SUPFAM" id="SSF82861">
    <property type="entry name" value="Mechanosensitive channel protein MscS (YggB), transmembrane region"/>
    <property type="match status" value="1"/>
</dbReference>
<evidence type="ECO:0008006" key="12">
    <source>
        <dbReference type="Google" id="ProtNLM"/>
    </source>
</evidence>
<comment type="subcellular location">
    <subcellularLocation>
        <location evidence="1">Cell membrane</location>
        <topology evidence="1">Multi-pass membrane protein</topology>
    </subcellularLocation>
</comment>
<dbReference type="InterPro" id="IPR011014">
    <property type="entry name" value="MscS_channel_TM-2"/>
</dbReference>
<evidence type="ECO:0000256" key="5">
    <source>
        <dbReference type="ARBA" id="ARBA00022989"/>
    </source>
</evidence>
<protein>
    <recommendedName>
        <fullName evidence="12">Mechanosensitive ion channel protein MscS</fullName>
    </recommendedName>
</protein>
<accession>A0A1F4V2T5</accession>
<comment type="caution">
    <text evidence="10">The sequence shown here is derived from an EMBL/GenBank/DDBJ whole genome shotgun (WGS) entry which is preliminary data.</text>
</comment>
<dbReference type="GO" id="GO:0005886">
    <property type="term" value="C:plasma membrane"/>
    <property type="evidence" value="ECO:0007669"/>
    <property type="project" value="UniProtKB-SubCell"/>
</dbReference>
<evidence type="ECO:0000256" key="1">
    <source>
        <dbReference type="ARBA" id="ARBA00004651"/>
    </source>
</evidence>
<dbReference type="Gene3D" id="2.30.30.60">
    <property type="match status" value="1"/>
</dbReference>
<keyword evidence="6 7" id="KW-0472">Membrane</keyword>
<feature type="domain" description="Mechanosensitive ion channel transmembrane helices 2/3" evidence="9">
    <location>
        <begin position="71"/>
        <end position="108"/>
    </location>
</feature>
<dbReference type="PANTHER" id="PTHR30460:SF0">
    <property type="entry name" value="MODERATE CONDUCTANCE MECHANOSENSITIVE CHANNEL YBIO"/>
    <property type="match status" value="1"/>
</dbReference>
<keyword evidence="4 7" id="KW-0812">Transmembrane</keyword>
<evidence type="ECO:0000256" key="7">
    <source>
        <dbReference type="SAM" id="Phobius"/>
    </source>
</evidence>
<sequence length="172" mass="18031">MNIAVLGDSLIVSNAVSTVAFIAGGLAARIFINRLVKIVISKVDDGDDSKNSMLQIRSRTIGALISSVAGVVLWSTVITMILSRWGVNIAPILAGAGVIGLAVGFGAQTLVKDVVTGFFILFENQFNVGDDVEIAGSKGKVIALNLRTTVLKGSGSEIYIIPNSKIDKVVKM</sequence>
<evidence type="ECO:0000256" key="6">
    <source>
        <dbReference type="ARBA" id="ARBA00023136"/>
    </source>
</evidence>
<evidence type="ECO:0000259" key="8">
    <source>
        <dbReference type="Pfam" id="PF00924"/>
    </source>
</evidence>